<dbReference type="PANTHER" id="PTHR21107:SF2">
    <property type="entry name" value="CYTOCHROME C OXIDASE ASSEMBLY PROTEIN COX19"/>
    <property type="match status" value="1"/>
</dbReference>
<evidence type="ECO:0000256" key="3">
    <source>
        <dbReference type="ARBA" id="ARBA00023157"/>
    </source>
</evidence>
<dbReference type="AlphaFoldDB" id="A0A8J4SNQ4"/>
<comment type="subcellular location">
    <subcellularLocation>
        <location evidence="1">Cytoplasm</location>
    </subcellularLocation>
</comment>
<comment type="similarity">
    <text evidence="4">Belongs to the COX19 family.</text>
</comment>
<dbReference type="EMBL" id="LUCH01003323">
    <property type="protein sequence ID" value="KAF5400277.1"/>
    <property type="molecule type" value="Genomic_DNA"/>
</dbReference>
<keyword evidence="7" id="KW-1185">Reference proteome</keyword>
<comment type="caution">
    <text evidence="6">The sequence shown here is derived from an EMBL/GenBank/DDBJ whole genome shotgun (WGS) entry which is preliminary data.</text>
</comment>
<dbReference type="PANTHER" id="PTHR21107">
    <property type="entry name" value="CYTOCHROME C OXIDASE ASSEMBLY PROTEIN COX19"/>
    <property type="match status" value="1"/>
</dbReference>
<reference evidence="6" key="1">
    <citation type="submission" date="2019-05" db="EMBL/GenBank/DDBJ databases">
        <title>Annotation for the trematode Paragonimus heterotremus.</title>
        <authorList>
            <person name="Choi Y.-J."/>
        </authorList>
    </citation>
    <scope>NUCLEOTIDE SEQUENCE</scope>
    <source>
        <strain evidence="6">LC</strain>
    </source>
</reference>
<evidence type="ECO:0000313" key="7">
    <source>
        <dbReference type="Proteomes" id="UP000748531"/>
    </source>
</evidence>
<dbReference type="OrthoDB" id="268594at2759"/>
<keyword evidence="2" id="KW-0963">Cytoplasm</keyword>
<protein>
    <recommendedName>
        <fullName evidence="5">Cytochrome c oxidase assembly protein COX19</fullName>
    </recommendedName>
</protein>
<evidence type="ECO:0000313" key="6">
    <source>
        <dbReference type="EMBL" id="KAF5400277.1"/>
    </source>
</evidence>
<evidence type="ECO:0000256" key="4">
    <source>
        <dbReference type="ARBA" id="ARBA00038223"/>
    </source>
</evidence>
<sequence length="97" mass="10763">MATSTGFTHRAAQVTPPLKGSFPLDKKGVCKALMSRWMECMVENKWNSSACRTQSAAYLKCRTEHNLMAPEEPALLGFTEAEWSAVNSNQINNKSEP</sequence>
<accession>A0A8J4SNQ4</accession>
<gene>
    <name evidence="6" type="ORF">PHET_06245</name>
</gene>
<name>A0A8J4SNQ4_9TREM</name>
<dbReference type="GO" id="GO:0005758">
    <property type="term" value="C:mitochondrial intermembrane space"/>
    <property type="evidence" value="ECO:0007669"/>
    <property type="project" value="TreeGrafter"/>
</dbReference>
<evidence type="ECO:0000256" key="5">
    <source>
        <dbReference type="ARBA" id="ARBA00039385"/>
    </source>
</evidence>
<evidence type="ECO:0000256" key="1">
    <source>
        <dbReference type="ARBA" id="ARBA00004496"/>
    </source>
</evidence>
<evidence type="ECO:0000256" key="2">
    <source>
        <dbReference type="ARBA" id="ARBA00022490"/>
    </source>
</evidence>
<dbReference type="PROSITE" id="PS51808">
    <property type="entry name" value="CHCH"/>
    <property type="match status" value="1"/>
</dbReference>
<dbReference type="InterPro" id="IPR009069">
    <property type="entry name" value="Cys_alpha_HP_mot_SF"/>
</dbReference>
<proteinExistence type="inferred from homology"/>
<keyword evidence="3" id="KW-1015">Disulfide bond</keyword>
<dbReference type="InterPro" id="IPR051383">
    <property type="entry name" value="COX19"/>
</dbReference>
<dbReference type="SUPFAM" id="SSF47072">
    <property type="entry name" value="Cysteine alpha-hairpin motif"/>
    <property type="match status" value="1"/>
</dbReference>
<dbReference type="Proteomes" id="UP000748531">
    <property type="component" value="Unassembled WGS sequence"/>
</dbReference>
<dbReference type="GO" id="GO:0033617">
    <property type="term" value="P:mitochondrial respiratory chain complex IV assembly"/>
    <property type="evidence" value="ECO:0007669"/>
    <property type="project" value="TreeGrafter"/>
</dbReference>
<organism evidence="6 7">
    <name type="scientific">Paragonimus heterotremus</name>
    <dbReference type="NCBI Taxonomy" id="100268"/>
    <lineage>
        <taxon>Eukaryota</taxon>
        <taxon>Metazoa</taxon>
        <taxon>Spiralia</taxon>
        <taxon>Lophotrochozoa</taxon>
        <taxon>Platyhelminthes</taxon>
        <taxon>Trematoda</taxon>
        <taxon>Digenea</taxon>
        <taxon>Plagiorchiida</taxon>
        <taxon>Troglotremata</taxon>
        <taxon>Troglotrematidae</taxon>
        <taxon>Paragonimus</taxon>
    </lineage>
</organism>